<keyword evidence="1" id="KW-1133">Transmembrane helix</keyword>
<feature type="transmembrane region" description="Helical" evidence="1">
    <location>
        <begin position="44"/>
        <end position="71"/>
    </location>
</feature>
<keyword evidence="1" id="KW-0472">Membrane</keyword>
<dbReference type="PIRSF" id="PIRSF011443">
    <property type="entry name" value="YgjV"/>
    <property type="match status" value="1"/>
</dbReference>
<gene>
    <name evidence="2" type="ORF">NNL38_24265</name>
</gene>
<evidence type="ECO:0000256" key="1">
    <source>
        <dbReference type="SAM" id="Phobius"/>
    </source>
</evidence>
<feature type="transmembrane region" description="Helical" evidence="1">
    <location>
        <begin position="143"/>
        <end position="163"/>
    </location>
</feature>
<dbReference type="Proteomes" id="UP001057998">
    <property type="component" value="Chromosome 3"/>
</dbReference>
<proteinExistence type="predicted"/>
<accession>A0ABY5GPI5</accession>
<dbReference type="InterPro" id="IPR026267">
    <property type="entry name" value="YgjV"/>
</dbReference>
<keyword evidence="1" id="KW-0812">Transmembrane</keyword>
<dbReference type="EMBL" id="CP101510">
    <property type="protein sequence ID" value="UTV31005.1"/>
    <property type="molecule type" value="Genomic_DNA"/>
</dbReference>
<dbReference type="InterPro" id="IPR019629">
    <property type="entry name" value="Uncharacterised_HI1736/YgjV"/>
</dbReference>
<dbReference type="Pfam" id="PF10688">
    <property type="entry name" value="Imp-YgjV"/>
    <property type="match status" value="1"/>
</dbReference>
<organism evidence="2 3">
    <name type="scientific">Photobacterium atrarenae</name>
    <dbReference type="NCBI Taxonomy" id="865757"/>
    <lineage>
        <taxon>Bacteria</taxon>
        <taxon>Pseudomonadati</taxon>
        <taxon>Pseudomonadota</taxon>
        <taxon>Gammaproteobacteria</taxon>
        <taxon>Vibrionales</taxon>
        <taxon>Vibrionaceae</taxon>
        <taxon>Photobacterium</taxon>
    </lineage>
</organism>
<protein>
    <submittedName>
        <fullName evidence="2">YgjV family protein</fullName>
    </submittedName>
</protein>
<reference evidence="2" key="1">
    <citation type="submission" date="2022-07" db="EMBL/GenBank/DDBJ databases">
        <title>Genome sequencing of Photobacterium atrarenae GJH2-4.</title>
        <authorList>
            <person name="Park S.-J."/>
        </authorList>
    </citation>
    <scope>NUCLEOTIDE SEQUENCE</scope>
    <source>
        <strain evidence="2">GJH2-4</strain>
    </source>
</reference>
<sequence length="180" mass="19890">MINSSLIQEAGSVAFIQGVGIIAFVIGATAFLHQDDRKFRLHLMLFQIILCSHFILMGAMTAAFGCGISALRSYVSTKTDSSTMMWLFITLLWLTGAPSAHHAYELLTLFGASVATWGLFKAQGIQLKLMILFNSFCWLTHNLLLGSIGATLMEMTFIGMNLFSIARMLRARKSLEAERS</sequence>
<dbReference type="RefSeq" id="WP_255392369.1">
    <property type="nucleotide sequence ID" value="NZ_CP101510.1"/>
</dbReference>
<feature type="transmembrane region" description="Helical" evidence="1">
    <location>
        <begin position="12"/>
        <end position="32"/>
    </location>
</feature>
<evidence type="ECO:0000313" key="3">
    <source>
        <dbReference type="Proteomes" id="UP001057998"/>
    </source>
</evidence>
<evidence type="ECO:0000313" key="2">
    <source>
        <dbReference type="EMBL" id="UTV31005.1"/>
    </source>
</evidence>
<name>A0ABY5GPI5_9GAMM</name>
<keyword evidence="3" id="KW-1185">Reference proteome</keyword>
<feature type="transmembrane region" description="Helical" evidence="1">
    <location>
        <begin position="83"/>
        <end position="99"/>
    </location>
</feature>